<dbReference type="Gene3D" id="3.30.1520.10">
    <property type="entry name" value="Phox-like domain"/>
    <property type="match status" value="1"/>
</dbReference>
<keyword evidence="3" id="KW-1185">Reference proteome</keyword>
<dbReference type="InParanoid" id="T0RI54"/>
<dbReference type="GO" id="GO:0035091">
    <property type="term" value="F:phosphatidylinositol binding"/>
    <property type="evidence" value="ECO:0007669"/>
    <property type="project" value="InterPro"/>
</dbReference>
<dbReference type="RefSeq" id="XP_008614686.1">
    <property type="nucleotide sequence ID" value="XM_008616464.1"/>
</dbReference>
<dbReference type="SUPFAM" id="SSF64268">
    <property type="entry name" value="PX domain"/>
    <property type="match status" value="1"/>
</dbReference>
<dbReference type="VEuPathDB" id="FungiDB:SDRG_10472"/>
<dbReference type="InterPro" id="IPR001683">
    <property type="entry name" value="PX_dom"/>
</dbReference>
<dbReference type="OrthoDB" id="1278353at2759"/>
<dbReference type="OMA" id="TFMDECT"/>
<dbReference type="CDD" id="cd06093">
    <property type="entry name" value="PX_domain"/>
    <property type="match status" value="1"/>
</dbReference>
<proteinExistence type="predicted"/>
<dbReference type="InterPro" id="IPR036871">
    <property type="entry name" value="PX_dom_sf"/>
</dbReference>
<evidence type="ECO:0000313" key="2">
    <source>
        <dbReference type="EMBL" id="EQC31958.1"/>
    </source>
</evidence>
<dbReference type="GeneID" id="19951199"/>
<organism evidence="2 3">
    <name type="scientific">Saprolegnia diclina (strain VS20)</name>
    <dbReference type="NCBI Taxonomy" id="1156394"/>
    <lineage>
        <taxon>Eukaryota</taxon>
        <taxon>Sar</taxon>
        <taxon>Stramenopiles</taxon>
        <taxon>Oomycota</taxon>
        <taxon>Saprolegniomycetes</taxon>
        <taxon>Saprolegniales</taxon>
        <taxon>Saprolegniaceae</taxon>
        <taxon>Saprolegnia</taxon>
    </lineage>
</organism>
<dbReference type="Proteomes" id="UP000030762">
    <property type="component" value="Unassembled WGS sequence"/>
</dbReference>
<evidence type="ECO:0000259" key="1">
    <source>
        <dbReference type="Pfam" id="PF00787"/>
    </source>
</evidence>
<evidence type="ECO:0000313" key="3">
    <source>
        <dbReference type="Proteomes" id="UP000030762"/>
    </source>
</evidence>
<feature type="domain" description="PX" evidence="1">
    <location>
        <begin position="81"/>
        <end position="141"/>
    </location>
</feature>
<reference evidence="2 3" key="1">
    <citation type="submission" date="2012-04" db="EMBL/GenBank/DDBJ databases">
        <title>The Genome Sequence of Saprolegnia declina VS20.</title>
        <authorList>
            <consortium name="The Broad Institute Genome Sequencing Platform"/>
            <person name="Russ C."/>
            <person name="Nusbaum C."/>
            <person name="Tyler B."/>
            <person name="van West P."/>
            <person name="Dieguez-Uribeondo J."/>
            <person name="de Bruijn I."/>
            <person name="Tripathy S."/>
            <person name="Jiang R."/>
            <person name="Young S.K."/>
            <person name="Zeng Q."/>
            <person name="Gargeya S."/>
            <person name="Fitzgerald M."/>
            <person name="Haas B."/>
            <person name="Abouelleil A."/>
            <person name="Alvarado L."/>
            <person name="Arachchi H.M."/>
            <person name="Berlin A."/>
            <person name="Chapman S.B."/>
            <person name="Goldberg J."/>
            <person name="Griggs A."/>
            <person name="Gujja S."/>
            <person name="Hansen M."/>
            <person name="Howarth C."/>
            <person name="Imamovic A."/>
            <person name="Larimer J."/>
            <person name="McCowen C."/>
            <person name="Montmayeur A."/>
            <person name="Murphy C."/>
            <person name="Neiman D."/>
            <person name="Pearson M."/>
            <person name="Priest M."/>
            <person name="Roberts A."/>
            <person name="Saif S."/>
            <person name="Shea T."/>
            <person name="Sisk P."/>
            <person name="Sykes S."/>
            <person name="Wortman J."/>
            <person name="Nusbaum C."/>
            <person name="Birren B."/>
        </authorList>
    </citation>
    <scope>NUCLEOTIDE SEQUENCE [LARGE SCALE GENOMIC DNA]</scope>
    <source>
        <strain evidence="2 3">VS20</strain>
    </source>
</reference>
<accession>T0RI54</accession>
<dbReference type="EMBL" id="JH767166">
    <property type="protein sequence ID" value="EQC31958.1"/>
    <property type="molecule type" value="Genomic_DNA"/>
</dbReference>
<name>T0RI54_SAPDV</name>
<gene>
    <name evidence="2" type="ORF">SDRG_10472</name>
</gene>
<dbReference type="AlphaFoldDB" id="T0RI54"/>
<sequence>MGCTQSADVVEVSAPTFMDECTPASGSKSLKYSPPTSSGSKSASILVEPIVEPPPVYVIEEETVFENGAIHYVILGPHDLFLKKRYNDFKVLHATLTEAGAELPDMPDVTLWSALSRHNGQLISDRRERFQAILDAVAAKHHETPAMTAFAA</sequence>
<protein>
    <recommendedName>
        <fullName evidence="1">PX domain-containing protein</fullName>
    </recommendedName>
</protein>
<dbReference type="Pfam" id="PF00787">
    <property type="entry name" value="PX"/>
    <property type="match status" value="1"/>
</dbReference>